<dbReference type="Pfam" id="PF25310">
    <property type="entry name" value="VG15"/>
    <property type="match status" value="1"/>
</dbReference>
<reference evidence="2" key="2">
    <citation type="submission" date="2023-02" db="EMBL/GenBank/DDBJ databases">
        <authorList>
            <person name="Sun Q."/>
            <person name="Mori K."/>
        </authorList>
    </citation>
    <scope>NUCLEOTIDE SEQUENCE</scope>
    <source>
        <strain evidence="2">NBRC 112290</strain>
    </source>
</reference>
<evidence type="ECO:0008006" key="4">
    <source>
        <dbReference type="Google" id="ProtNLM"/>
    </source>
</evidence>
<reference evidence="2" key="1">
    <citation type="journal article" date="2014" name="Int. J. Syst. Evol. Microbiol.">
        <title>Complete genome sequence of Corynebacterium casei LMG S-19264T (=DSM 44701T), isolated from a smear-ripened cheese.</title>
        <authorList>
            <consortium name="US DOE Joint Genome Institute (JGI-PGF)"/>
            <person name="Walter F."/>
            <person name="Albersmeier A."/>
            <person name="Kalinowski J."/>
            <person name="Ruckert C."/>
        </authorList>
    </citation>
    <scope>NUCLEOTIDE SEQUENCE</scope>
    <source>
        <strain evidence="2">NBRC 112290</strain>
    </source>
</reference>
<dbReference type="EMBL" id="BSUM01000001">
    <property type="protein sequence ID" value="GMA33514.1"/>
    <property type="molecule type" value="Genomic_DNA"/>
</dbReference>
<accession>A0AA37XIK8</accession>
<dbReference type="RefSeq" id="WP_284252371.1">
    <property type="nucleotide sequence ID" value="NZ_BSUM01000001.1"/>
</dbReference>
<sequence length="235" mass="25837">MVPAPLVAELRAAQQGLVRLTDADITEFFRSMDLRRPEQTRDLLIEFVALLVAQNGLAGAAAAADWFEEAREAERVPGTYRAGPADLALEDDVESAVRYSAGHLWSPTPELMLPSMLKEVSKLVLAPARETVVRSSEDDRRAVGWQRVTRAGSCKFCRMLASRGAVYRERTVDFAAHGFCGCAAIPSWDQDAPEVDVRAYSASARTAGMTPTQRAAHDARVRRYVAQMDDPADRT</sequence>
<dbReference type="EMBL" id="BSUM01000002">
    <property type="protein sequence ID" value="GMA33634.1"/>
    <property type="molecule type" value="Genomic_DNA"/>
</dbReference>
<gene>
    <name evidence="1" type="ORF">GCM10025875_35060</name>
    <name evidence="2" type="ORF">GCM10025875_36260</name>
</gene>
<evidence type="ECO:0000313" key="1">
    <source>
        <dbReference type="EMBL" id="GMA33514.1"/>
    </source>
</evidence>
<dbReference type="InterPro" id="IPR057369">
    <property type="entry name" value="VG15"/>
</dbReference>
<dbReference type="Proteomes" id="UP001157161">
    <property type="component" value="Unassembled WGS sequence"/>
</dbReference>
<comment type="caution">
    <text evidence="2">The sequence shown here is derived from an EMBL/GenBank/DDBJ whole genome shotgun (WGS) entry which is preliminary data.</text>
</comment>
<organism evidence="2 3">
    <name type="scientific">Litorihabitans aurantiacus</name>
    <dbReference type="NCBI Taxonomy" id="1930061"/>
    <lineage>
        <taxon>Bacteria</taxon>
        <taxon>Bacillati</taxon>
        <taxon>Actinomycetota</taxon>
        <taxon>Actinomycetes</taxon>
        <taxon>Micrococcales</taxon>
        <taxon>Beutenbergiaceae</taxon>
        <taxon>Litorihabitans</taxon>
    </lineage>
</organism>
<evidence type="ECO:0000313" key="2">
    <source>
        <dbReference type="EMBL" id="GMA33634.1"/>
    </source>
</evidence>
<name>A0AA37XIK8_9MICO</name>
<keyword evidence="3" id="KW-1185">Reference proteome</keyword>
<protein>
    <recommendedName>
        <fullName evidence="4">MuF-like minor capsid protein</fullName>
    </recommendedName>
</protein>
<evidence type="ECO:0000313" key="3">
    <source>
        <dbReference type="Proteomes" id="UP001157161"/>
    </source>
</evidence>
<proteinExistence type="predicted"/>
<dbReference type="AlphaFoldDB" id="A0AA37XIK8"/>